<name>A0A8S5U2G2_9CAUD</name>
<organism evidence="1">
    <name type="scientific">Podoviridae sp. cte242</name>
    <dbReference type="NCBI Taxonomy" id="2825264"/>
    <lineage>
        <taxon>Viruses</taxon>
        <taxon>Duplodnaviria</taxon>
        <taxon>Heunggongvirae</taxon>
        <taxon>Uroviricota</taxon>
        <taxon>Caudoviricetes</taxon>
    </lineage>
</organism>
<reference evidence="1" key="1">
    <citation type="journal article" date="2021" name="Proc. Natl. Acad. Sci. U.S.A.">
        <title>A Catalog of Tens of Thousands of Viruses from Human Metagenomes Reveals Hidden Associations with Chronic Diseases.</title>
        <authorList>
            <person name="Tisza M.J."/>
            <person name="Buck C.B."/>
        </authorList>
    </citation>
    <scope>NUCLEOTIDE SEQUENCE</scope>
    <source>
        <strain evidence="1">Cte242</strain>
    </source>
</reference>
<evidence type="ECO:0000313" key="1">
    <source>
        <dbReference type="EMBL" id="DAF88648.1"/>
    </source>
</evidence>
<protein>
    <submittedName>
        <fullName evidence="1">Uncharacterized protein</fullName>
    </submittedName>
</protein>
<dbReference type="EMBL" id="BK015989">
    <property type="protein sequence ID" value="DAF88648.1"/>
    <property type="molecule type" value="Genomic_DNA"/>
</dbReference>
<sequence>MVIEQERPGTRTIWEDNYRGFNYRLFFEDTADENAPERVTLVKRTENIPTEEILWTFDFCSVDKMEAAFSTLNSMLAALSEFVDTKCSIKTFAFVESYPDFTDTPLKNGTLVATVTKNGSDVLTPTFEVVNGNVFSNSVALEWAKDFASFLTVNDGVQFIVCIGTEPKLEAVTDYSVALSYTSDNYIEDYVKANSGVMLNGFVKSSTGALDSSNPNYWNFNNGYKIGVFPNIFDVIILGNLASHGKVVTFNFYGTIKTTSNITNTVPIVRFTDSKIAVISANALVNMPDGKTVYPLQPTFMSQDVQFFAPENIDLKGGKIQAYVTFIDYNYVED</sequence>
<accession>A0A8S5U2G2</accession>
<proteinExistence type="predicted"/>